<dbReference type="PANTHER" id="PTHR32234">
    <property type="entry name" value="THIOL:DISULFIDE INTERCHANGE PROTEIN DSBD"/>
    <property type="match status" value="1"/>
</dbReference>
<protein>
    <recommendedName>
        <fullName evidence="2">Thiol:disulfide interchange protein DsbD N-terminal domain-containing protein</fullName>
    </recommendedName>
</protein>
<dbReference type="EMBL" id="MTSD02000006">
    <property type="protein sequence ID" value="OOV86508.1"/>
    <property type="molecule type" value="Genomic_DNA"/>
</dbReference>
<accession>A0A1T1H9I4</accession>
<feature type="signal peptide" evidence="1">
    <location>
        <begin position="1"/>
        <end position="24"/>
    </location>
</feature>
<keyword evidence="1" id="KW-0732">Signal</keyword>
<gene>
    <name evidence="3" type="ORF">BTA35_0213485</name>
</gene>
<dbReference type="InterPro" id="IPR036929">
    <property type="entry name" value="DsbDN_sf"/>
</dbReference>
<keyword evidence="4" id="KW-1185">Reference proteome</keyword>
<dbReference type="STRING" id="966.BTA35_0213485"/>
<evidence type="ECO:0000313" key="3">
    <source>
        <dbReference type="EMBL" id="OOV86508.1"/>
    </source>
</evidence>
<dbReference type="Pfam" id="PF11412">
    <property type="entry name" value="DsbD_N"/>
    <property type="match status" value="1"/>
</dbReference>
<dbReference type="SUPFAM" id="SSF74863">
    <property type="entry name" value="Thiol:disulfide interchange protein DsbD, N-terminal domain (DsbD-alpha)"/>
    <property type="match status" value="1"/>
</dbReference>
<reference evidence="3" key="1">
    <citation type="submission" date="2017-02" db="EMBL/GenBank/DDBJ databases">
        <title>Draft Genome Sequence of the Salt Water Bacterium Oceanospirillum linum ATCC 11336.</title>
        <authorList>
            <person name="Trachtenberg A.M."/>
            <person name="Carney J.G."/>
            <person name="Linnane J.D."/>
            <person name="Rheaume B.A."/>
            <person name="Pitts N.L."/>
            <person name="Mykles D.L."/>
            <person name="Maclea K.S."/>
        </authorList>
    </citation>
    <scope>NUCLEOTIDE SEQUENCE [LARGE SCALE GENOMIC DNA]</scope>
    <source>
        <strain evidence="3">ATCC 11336</strain>
    </source>
</reference>
<evidence type="ECO:0000256" key="1">
    <source>
        <dbReference type="SAM" id="SignalP"/>
    </source>
</evidence>
<sequence>MNLKHSFSLLTFLIMTTLSLSAKAGFFDQKPDGFGSASADGFLPVEQAFQLEGSLKGTTLTLTWRIEPEHYLYRSRFKVLPVLPENADLTIIEIPRGEQVVDEFQGDVEILRHKAVLSYQFSMPAKMLKQGAVIEVTFQGCAEAGLCYPPHTQQLNLVQNAR</sequence>
<dbReference type="AlphaFoldDB" id="A0A1T1H9I4"/>
<organism evidence="3 4">
    <name type="scientific">Oceanospirillum linum</name>
    <dbReference type="NCBI Taxonomy" id="966"/>
    <lineage>
        <taxon>Bacteria</taxon>
        <taxon>Pseudomonadati</taxon>
        <taxon>Pseudomonadota</taxon>
        <taxon>Gammaproteobacteria</taxon>
        <taxon>Oceanospirillales</taxon>
        <taxon>Oceanospirillaceae</taxon>
        <taxon>Oceanospirillum</taxon>
    </lineage>
</organism>
<dbReference type="GO" id="GO:0015035">
    <property type="term" value="F:protein-disulfide reductase activity"/>
    <property type="evidence" value="ECO:0007669"/>
    <property type="project" value="TreeGrafter"/>
</dbReference>
<evidence type="ECO:0000259" key="2">
    <source>
        <dbReference type="Pfam" id="PF11412"/>
    </source>
</evidence>
<evidence type="ECO:0000313" key="4">
    <source>
        <dbReference type="Proteomes" id="UP000190064"/>
    </source>
</evidence>
<name>A0A1T1H9I4_OCELI</name>
<dbReference type="RefSeq" id="WP_078320327.1">
    <property type="nucleotide sequence ID" value="NZ_FXTS01000007.1"/>
</dbReference>
<feature type="chain" id="PRO_5010575509" description="Thiol:disulfide interchange protein DsbD N-terminal domain-containing protein" evidence="1">
    <location>
        <begin position="25"/>
        <end position="162"/>
    </location>
</feature>
<dbReference type="InterPro" id="IPR028250">
    <property type="entry name" value="DsbDN"/>
</dbReference>
<dbReference type="PANTHER" id="PTHR32234:SF0">
    <property type="entry name" value="THIOL:DISULFIDE INTERCHANGE PROTEIN DSBD"/>
    <property type="match status" value="1"/>
</dbReference>
<proteinExistence type="predicted"/>
<dbReference type="GO" id="GO:0045454">
    <property type="term" value="P:cell redox homeostasis"/>
    <property type="evidence" value="ECO:0007669"/>
    <property type="project" value="TreeGrafter"/>
</dbReference>
<dbReference type="Gene3D" id="2.60.40.1250">
    <property type="entry name" value="Thiol:disulfide interchange protein DsbD, N-terminal domain"/>
    <property type="match status" value="1"/>
</dbReference>
<dbReference type="Proteomes" id="UP000190064">
    <property type="component" value="Unassembled WGS sequence"/>
</dbReference>
<comment type="caution">
    <text evidence="3">The sequence shown here is derived from an EMBL/GenBank/DDBJ whole genome shotgun (WGS) entry which is preliminary data.</text>
</comment>
<feature type="domain" description="Thiol:disulfide interchange protein DsbD N-terminal" evidence="2">
    <location>
        <begin position="40"/>
        <end position="157"/>
    </location>
</feature>